<dbReference type="SMART" id="SM00345">
    <property type="entry name" value="HTH_GNTR"/>
    <property type="match status" value="1"/>
</dbReference>
<name>A0ABW3M2P0_9PSEU</name>
<dbReference type="InterPro" id="IPR051446">
    <property type="entry name" value="HTH_trans_reg/aminotransferase"/>
</dbReference>
<dbReference type="Pfam" id="PF00392">
    <property type="entry name" value="GntR"/>
    <property type="match status" value="1"/>
</dbReference>
<comment type="caution">
    <text evidence="6">The sequence shown here is derived from an EMBL/GenBank/DDBJ whole genome shotgun (WGS) entry which is preliminary data.</text>
</comment>
<dbReference type="Gene3D" id="3.40.50.300">
    <property type="entry name" value="P-loop containing nucleotide triphosphate hydrolases"/>
    <property type="match status" value="1"/>
</dbReference>
<evidence type="ECO:0000256" key="1">
    <source>
        <dbReference type="ARBA" id="ARBA00022898"/>
    </source>
</evidence>
<keyword evidence="1" id="KW-0663">Pyridoxal phosphate</keyword>
<dbReference type="Gene3D" id="1.10.10.10">
    <property type="entry name" value="Winged helix-like DNA-binding domain superfamily/Winged helix DNA-binding domain"/>
    <property type="match status" value="1"/>
</dbReference>
<protein>
    <submittedName>
        <fullName evidence="6">GntR family transcriptional regulator</fullName>
    </submittedName>
</protein>
<dbReference type="InterPro" id="IPR000524">
    <property type="entry name" value="Tscrpt_reg_HTH_GntR"/>
</dbReference>
<dbReference type="Pfam" id="PF13671">
    <property type="entry name" value="AAA_33"/>
    <property type="match status" value="1"/>
</dbReference>
<dbReference type="InterPro" id="IPR036390">
    <property type="entry name" value="WH_DNA-bd_sf"/>
</dbReference>
<dbReference type="PANTHER" id="PTHR46577">
    <property type="entry name" value="HTH-TYPE TRANSCRIPTIONAL REGULATORY PROTEIN GABR"/>
    <property type="match status" value="1"/>
</dbReference>
<feature type="domain" description="HTH gntR-type" evidence="5">
    <location>
        <begin position="1"/>
        <end position="67"/>
    </location>
</feature>
<dbReference type="SUPFAM" id="SSF52540">
    <property type="entry name" value="P-loop containing nucleoside triphosphate hydrolases"/>
    <property type="match status" value="1"/>
</dbReference>
<dbReference type="EMBL" id="JBHTIS010000012">
    <property type="protein sequence ID" value="MFD1044216.1"/>
    <property type="molecule type" value="Genomic_DNA"/>
</dbReference>
<evidence type="ECO:0000313" key="6">
    <source>
        <dbReference type="EMBL" id="MFD1044216.1"/>
    </source>
</evidence>
<evidence type="ECO:0000256" key="4">
    <source>
        <dbReference type="ARBA" id="ARBA00023163"/>
    </source>
</evidence>
<keyword evidence="4" id="KW-0804">Transcription</keyword>
<reference evidence="7" key="1">
    <citation type="journal article" date="2019" name="Int. J. Syst. Evol. Microbiol.">
        <title>The Global Catalogue of Microorganisms (GCM) 10K type strain sequencing project: providing services to taxonomists for standard genome sequencing and annotation.</title>
        <authorList>
            <consortium name="The Broad Institute Genomics Platform"/>
            <consortium name="The Broad Institute Genome Sequencing Center for Infectious Disease"/>
            <person name="Wu L."/>
            <person name="Ma J."/>
        </authorList>
    </citation>
    <scope>NUCLEOTIDE SEQUENCE [LARGE SCALE GENOMIC DNA]</scope>
    <source>
        <strain evidence="7">JCM 31486</strain>
    </source>
</reference>
<dbReference type="Proteomes" id="UP001597045">
    <property type="component" value="Unassembled WGS sequence"/>
</dbReference>
<keyword evidence="7" id="KW-1185">Reference proteome</keyword>
<dbReference type="InterPro" id="IPR036388">
    <property type="entry name" value="WH-like_DNA-bd_sf"/>
</dbReference>
<dbReference type="InterPro" id="IPR027417">
    <property type="entry name" value="P-loop_NTPase"/>
</dbReference>
<dbReference type="CDD" id="cd07377">
    <property type="entry name" value="WHTH_GntR"/>
    <property type="match status" value="1"/>
</dbReference>
<sequence length="271" mass="29717">MWQVIARNIRNDIAAGRLRHGQQLPSTRELATLYGVSVDPVSRAMTELANEGLVINRDRAGRIVNNPDAEATAAPTTPVVPQVILIGGYAGSGKTELGRILARRTHWPMLDKDTTTRPVVEAALERLGIAPSDRESDVYLNVIRPTEYEALIATMSENVSCGSSAIVTAPFIRELADRAWCERIAATVGSMNAELHVIWVRCDEPTMKSYIKQRGAARDSHKLANWDAYVANVNLSFAPAISHTVIDNSADAAPLQEQADELLQRLAQQQR</sequence>
<evidence type="ECO:0000256" key="2">
    <source>
        <dbReference type="ARBA" id="ARBA00023015"/>
    </source>
</evidence>
<keyword evidence="2" id="KW-0805">Transcription regulation</keyword>
<keyword evidence="3" id="KW-0238">DNA-binding</keyword>
<evidence type="ECO:0000313" key="7">
    <source>
        <dbReference type="Proteomes" id="UP001597045"/>
    </source>
</evidence>
<accession>A0ABW3M2P0</accession>
<evidence type="ECO:0000256" key="3">
    <source>
        <dbReference type="ARBA" id="ARBA00023125"/>
    </source>
</evidence>
<gene>
    <name evidence="6" type="ORF">ACFQ1S_00695</name>
</gene>
<dbReference type="PROSITE" id="PS50949">
    <property type="entry name" value="HTH_GNTR"/>
    <property type="match status" value="1"/>
</dbReference>
<dbReference type="SUPFAM" id="SSF46785">
    <property type="entry name" value="Winged helix' DNA-binding domain"/>
    <property type="match status" value="1"/>
</dbReference>
<proteinExistence type="predicted"/>
<dbReference type="PANTHER" id="PTHR46577:SF1">
    <property type="entry name" value="HTH-TYPE TRANSCRIPTIONAL REGULATORY PROTEIN GABR"/>
    <property type="match status" value="1"/>
</dbReference>
<evidence type="ECO:0000259" key="5">
    <source>
        <dbReference type="PROSITE" id="PS50949"/>
    </source>
</evidence>
<organism evidence="6 7">
    <name type="scientific">Kibdelosporangium lantanae</name>
    <dbReference type="NCBI Taxonomy" id="1497396"/>
    <lineage>
        <taxon>Bacteria</taxon>
        <taxon>Bacillati</taxon>
        <taxon>Actinomycetota</taxon>
        <taxon>Actinomycetes</taxon>
        <taxon>Pseudonocardiales</taxon>
        <taxon>Pseudonocardiaceae</taxon>
        <taxon>Kibdelosporangium</taxon>
    </lineage>
</organism>